<organism evidence="1 2">
    <name type="scientific">Acinetobacter baumannii</name>
    <dbReference type="NCBI Taxonomy" id="470"/>
    <lineage>
        <taxon>Bacteria</taxon>
        <taxon>Pseudomonadati</taxon>
        <taxon>Pseudomonadota</taxon>
        <taxon>Gammaproteobacteria</taxon>
        <taxon>Moraxellales</taxon>
        <taxon>Moraxellaceae</taxon>
        <taxon>Acinetobacter</taxon>
        <taxon>Acinetobacter calcoaceticus/baumannii complex</taxon>
    </lineage>
</organism>
<comment type="caution">
    <text evidence="1">The sequence shown here is derived from an EMBL/GenBank/DDBJ whole genome shotgun (WGS) entry which is preliminary data.</text>
</comment>
<dbReference type="Proteomes" id="UP000194699">
    <property type="component" value="Unassembled WGS sequence"/>
</dbReference>
<evidence type="ECO:0000313" key="1">
    <source>
        <dbReference type="EMBL" id="OTM86423.1"/>
    </source>
</evidence>
<name>A0A241ZE25_ACIBA</name>
<protein>
    <recommendedName>
        <fullName evidence="3">Phage antitermination protein Q</fullName>
    </recommendedName>
</protein>
<dbReference type="AlphaFoldDB" id="A0A241ZE25"/>
<evidence type="ECO:0000313" key="2">
    <source>
        <dbReference type="Proteomes" id="UP000194699"/>
    </source>
</evidence>
<reference evidence="1 2" key="1">
    <citation type="submission" date="2017-05" db="EMBL/GenBank/DDBJ databases">
        <authorList>
            <person name="Song R."/>
            <person name="Chenine A.L."/>
            <person name="Ruprecht R.M."/>
        </authorList>
    </citation>
    <scope>NUCLEOTIDE SEQUENCE [LARGE SCALE GENOMIC DNA]</scope>
    <source>
        <strain evidence="1 2">PR350</strain>
    </source>
</reference>
<gene>
    <name evidence="1" type="ORF">B9X95_10670</name>
</gene>
<dbReference type="RefSeq" id="WP_031996706.1">
    <property type="nucleotide sequence ID" value="NZ_JADIWO010000027.1"/>
</dbReference>
<proteinExistence type="predicted"/>
<evidence type="ECO:0008006" key="3">
    <source>
        <dbReference type="Google" id="ProtNLM"/>
    </source>
</evidence>
<accession>A0A241ZE25</accession>
<dbReference type="EMBL" id="NGEL01000116">
    <property type="protein sequence ID" value="OTM86423.1"/>
    <property type="molecule type" value="Genomic_DNA"/>
</dbReference>
<sequence>MNSKLHIMQGVDWSKYDLPEWLRQFGYWQGAVIRFGGSTENPLVGAIKKAKLRLKKGDREKIVAYYLCDENFIEKQSKKPNVCQITDDEARAVQRLIIDILDGCTSEAMLDWMDAIIERYFNQKSWTQLVTPERTAMDAKYDVRCGLAALHNRYQFIRYKNGSV</sequence>